<gene>
    <name evidence="3" type="ORF">DB30_02103</name>
</gene>
<evidence type="ECO:0000313" key="4">
    <source>
        <dbReference type="Proteomes" id="UP000031599"/>
    </source>
</evidence>
<protein>
    <submittedName>
        <fullName evidence="3">Uncharacterized protein</fullName>
    </submittedName>
</protein>
<evidence type="ECO:0000256" key="1">
    <source>
        <dbReference type="SAM" id="MobiDB-lite"/>
    </source>
</evidence>
<dbReference type="AlphaFoldDB" id="A0A0C1ZM86"/>
<proteinExistence type="predicted"/>
<feature type="transmembrane region" description="Helical" evidence="2">
    <location>
        <begin position="61"/>
        <end position="82"/>
    </location>
</feature>
<evidence type="ECO:0000313" key="3">
    <source>
        <dbReference type="EMBL" id="KIG12048.1"/>
    </source>
</evidence>
<sequence>MDPSTDTVIIDDELAAGFEKLERAVADKPAIGTGAGAGGTSGADAATQGSSAFSFQGGPRYTPILLGVVLPFAWLAVLYFALSNLLSEHALDRGAAEQTQTQIQELERELQSLRSEISGAPRTAKTKPQRKSKPAKAKPAAVSGDAVRAVAPSDEDEDEDVQDD</sequence>
<evidence type="ECO:0000256" key="2">
    <source>
        <dbReference type="SAM" id="Phobius"/>
    </source>
</evidence>
<dbReference type="EMBL" id="JMCC02000155">
    <property type="protein sequence ID" value="KIG12048.1"/>
    <property type="molecule type" value="Genomic_DNA"/>
</dbReference>
<feature type="region of interest" description="Disordered" evidence="1">
    <location>
        <begin position="113"/>
        <end position="164"/>
    </location>
</feature>
<dbReference type="Proteomes" id="UP000031599">
    <property type="component" value="Unassembled WGS sequence"/>
</dbReference>
<feature type="compositionally biased region" description="Acidic residues" evidence="1">
    <location>
        <begin position="153"/>
        <end position="164"/>
    </location>
</feature>
<comment type="caution">
    <text evidence="3">The sequence shown here is derived from an EMBL/GenBank/DDBJ whole genome shotgun (WGS) entry which is preliminary data.</text>
</comment>
<feature type="compositionally biased region" description="Basic residues" evidence="1">
    <location>
        <begin position="124"/>
        <end position="136"/>
    </location>
</feature>
<keyword evidence="2" id="KW-0812">Transmembrane</keyword>
<keyword evidence="2" id="KW-1133">Transmembrane helix</keyword>
<accession>A0A0C1ZM86</accession>
<dbReference type="RefSeq" id="WP_146662478.1">
    <property type="nucleotide sequence ID" value="NZ_JMCC02000155.1"/>
</dbReference>
<name>A0A0C1ZM86_9BACT</name>
<reference evidence="3 4" key="1">
    <citation type="submission" date="2014-12" db="EMBL/GenBank/DDBJ databases">
        <title>Genome assembly of Enhygromyxa salina DSM 15201.</title>
        <authorList>
            <person name="Sharma G."/>
            <person name="Subramanian S."/>
        </authorList>
    </citation>
    <scope>NUCLEOTIDE SEQUENCE [LARGE SCALE GENOMIC DNA]</scope>
    <source>
        <strain evidence="3 4">DSM 15201</strain>
    </source>
</reference>
<keyword evidence="2" id="KW-0472">Membrane</keyword>
<organism evidence="3 4">
    <name type="scientific">Enhygromyxa salina</name>
    <dbReference type="NCBI Taxonomy" id="215803"/>
    <lineage>
        <taxon>Bacteria</taxon>
        <taxon>Pseudomonadati</taxon>
        <taxon>Myxococcota</taxon>
        <taxon>Polyangia</taxon>
        <taxon>Nannocystales</taxon>
        <taxon>Nannocystaceae</taxon>
        <taxon>Enhygromyxa</taxon>
    </lineage>
</organism>